<keyword evidence="4" id="KW-1185">Reference proteome</keyword>
<dbReference type="PANTHER" id="PTHR38599">
    <property type="entry name" value="CUPIN DOMAIN PROTEIN (AFU_ORTHOLOGUE AFUA_3G13620)"/>
    <property type="match status" value="1"/>
</dbReference>
<keyword evidence="1" id="KW-0732">Signal</keyword>
<name>A0AA42CG47_9PROT</name>
<comment type="caution">
    <text evidence="3">The sequence shown here is derived from an EMBL/GenBank/DDBJ whole genome shotgun (WGS) entry which is preliminary data.</text>
</comment>
<dbReference type="PANTHER" id="PTHR38599:SF1">
    <property type="entry name" value="CUPIN DOMAIN PROTEIN (AFU_ORTHOLOGUE AFUA_3G13620)"/>
    <property type="match status" value="1"/>
</dbReference>
<dbReference type="Proteomes" id="UP001165679">
    <property type="component" value="Unassembled WGS sequence"/>
</dbReference>
<proteinExistence type="predicted"/>
<dbReference type="Pfam" id="PF07883">
    <property type="entry name" value="Cupin_2"/>
    <property type="match status" value="1"/>
</dbReference>
<dbReference type="InterPro" id="IPR013096">
    <property type="entry name" value="Cupin_2"/>
</dbReference>
<evidence type="ECO:0000259" key="2">
    <source>
        <dbReference type="Pfam" id="PF07883"/>
    </source>
</evidence>
<reference evidence="3" key="2">
    <citation type="submission" date="2022-10" db="EMBL/GenBank/DDBJ databases">
        <authorList>
            <person name="Trinh H.N."/>
        </authorList>
    </citation>
    <scope>NUCLEOTIDE SEQUENCE</scope>
    <source>
        <strain evidence="3">RN2-1</strain>
    </source>
</reference>
<evidence type="ECO:0000313" key="4">
    <source>
        <dbReference type="Proteomes" id="UP001165679"/>
    </source>
</evidence>
<feature type="chain" id="PRO_5041279490" evidence="1">
    <location>
        <begin position="23"/>
        <end position="251"/>
    </location>
</feature>
<sequence length="251" mass="25745">MLFRTTGILLLGAVIVVAPADAQNTPTPAAVTRTVIAAAKLPSVTDVPLYFRAVGVTLPPGEKSGALAANGVLYQISGSTEVSVDGQTKTLGAGEGLFVAGGKTAALKAGSGGPSTFLHFFLVPATDLERPAETAPAIARELYRTASPIPDLRPGGYDLNLTRITFPAQMPSNPPHHRSGAALYYIVSGTGANTVDGKAPEAKGPGSLIYEPFGLVHQWGNPGAEPLTFLAFNINPEGVAAVLPGAPAKRQ</sequence>
<gene>
    <name evidence="3" type="ORF">OL599_02645</name>
</gene>
<dbReference type="RefSeq" id="WP_264712039.1">
    <property type="nucleotide sequence ID" value="NZ_JAPDNT010000001.1"/>
</dbReference>
<dbReference type="InterPro" id="IPR011051">
    <property type="entry name" value="RmlC_Cupin_sf"/>
</dbReference>
<dbReference type="Gene3D" id="2.60.120.10">
    <property type="entry name" value="Jelly Rolls"/>
    <property type="match status" value="2"/>
</dbReference>
<accession>A0AA42CG47</accession>
<dbReference type="AlphaFoldDB" id="A0AA42CG47"/>
<feature type="domain" description="Cupin type-2" evidence="2">
    <location>
        <begin position="165"/>
        <end position="231"/>
    </location>
</feature>
<reference evidence="3" key="1">
    <citation type="submission" date="2022-09" db="EMBL/GenBank/DDBJ databases">
        <title>Rhodovastum sp. nov. RN2-1 isolated from soil in Seongnam, South Korea.</title>
        <authorList>
            <person name="Le N.T."/>
        </authorList>
    </citation>
    <scope>NUCLEOTIDE SEQUENCE</scope>
    <source>
        <strain evidence="3">RN2-1</strain>
    </source>
</reference>
<evidence type="ECO:0000256" key="1">
    <source>
        <dbReference type="SAM" id="SignalP"/>
    </source>
</evidence>
<dbReference type="SUPFAM" id="SSF51182">
    <property type="entry name" value="RmlC-like cupins"/>
    <property type="match status" value="1"/>
</dbReference>
<feature type="signal peptide" evidence="1">
    <location>
        <begin position="1"/>
        <end position="22"/>
    </location>
</feature>
<evidence type="ECO:0000313" key="3">
    <source>
        <dbReference type="EMBL" id="MCW3473465.1"/>
    </source>
</evidence>
<dbReference type="EMBL" id="JAPDNT010000001">
    <property type="protein sequence ID" value="MCW3473465.1"/>
    <property type="molecule type" value="Genomic_DNA"/>
</dbReference>
<organism evidence="3 4">
    <name type="scientific">Limobrevibacterium gyesilva</name>
    <dbReference type="NCBI Taxonomy" id="2991712"/>
    <lineage>
        <taxon>Bacteria</taxon>
        <taxon>Pseudomonadati</taxon>
        <taxon>Pseudomonadota</taxon>
        <taxon>Alphaproteobacteria</taxon>
        <taxon>Acetobacterales</taxon>
        <taxon>Acetobacteraceae</taxon>
        <taxon>Limobrevibacterium</taxon>
    </lineage>
</organism>
<dbReference type="InterPro" id="IPR014710">
    <property type="entry name" value="RmlC-like_jellyroll"/>
</dbReference>
<protein>
    <submittedName>
        <fullName evidence="3">Cupin domain-containing protein</fullName>
    </submittedName>
</protein>